<keyword evidence="8" id="KW-0648">Protein biosynthesis</keyword>
<dbReference type="PRINTS" id="PR01040">
    <property type="entry name" value="TRNASYNTHTYR"/>
</dbReference>
<keyword evidence="3" id="KW-0963">Cytoplasm</keyword>
<dbReference type="EMBL" id="CAEZWE010000129">
    <property type="protein sequence ID" value="CAB4668529.1"/>
    <property type="molecule type" value="Genomic_DNA"/>
</dbReference>
<dbReference type="InterPro" id="IPR024088">
    <property type="entry name" value="Tyr-tRNA-ligase_bac-type"/>
</dbReference>
<dbReference type="GO" id="GO:0042802">
    <property type="term" value="F:identical protein binding"/>
    <property type="evidence" value="ECO:0007669"/>
    <property type="project" value="UniProtKB-ARBA"/>
</dbReference>
<dbReference type="Gene3D" id="3.40.50.620">
    <property type="entry name" value="HUPs"/>
    <property type="match status" value="1"/>
</dbReference>
<comment type="catalytic activity">
    <reaction evidence="11">
        <text>tRNA(Tyr) + L-tyrosine + ATP = L-tyrosyl-tRNA(Tyr) + AMP + diphosphate + H(+)</text>
        <dbReference type="Rhea" id="RHEA:10220"/>
        <dbReference type="Rhea" id="RHEA-COMP:9706"/>
        <dbReference type="Rhea" id="RHEA-COMP:9707"/>
        <dbReference type="ChEBI" id="CHEBI:15378"/>
        <dbReference type="ChEBI" id="CHEBI:30616"/>
        <dbReference type="ChEBI" id="CHEBI:33019"/>
        <dbReference type="ChEBI" id="CHEBI:58315"/>
        <dbReference type="ChEBI" id="CHEBI:78442"/>
        <dbReference type="ChEBI" id="CHEBI:78536"/>
        <dbReference type="ChEBI" id="CHEBI:456215"/>
        <dbReference type="EC" id="6.1.1.1"/>
    </reaction>
</comment>
<dbReference type="SUPFAM" id="SSF55174">
    <property type="entry name" value="Alpha-L RNA-binding motif"/>
    <property type="match status" value="1"/>
</dbReference>
<dbReference type="Pfam" id="PF00579">
    <property type="entry name" value="tRNA-synt_1b"/>
    <property type="match status" value="1"/>
</dbReference>
<proteinExistence type="inferred from homology"/>
<evidence type="ECO:0000256" key="8">
    <source>
        <dbReference type="ARBA" id="ARBA00022917"/>
    </source>
</evidence>
<dbReference type="InterPro" id="IPR001412">
    <property type="entry name" value="aa-tRNA-synth_I_CS"/>
</dbReference>
<dbReference type="InterPro" id="IPR024107">
    <property type="entry name" value="Tyr-tRNA-ligase_bac_1"/>
</dbReference>
<evidence type="ECO:0000256" key="1">
    <source>
        <dbReference type="ARBA" id="ARBA00004496"/>
    </source>
</evidence>
<evidence type="ECO:0000256" key="2">
    <source>
        <dbReference type="ARBA" id="ARBA00013160"/>
    </source>
</evidence>
<evidence type="ECO:0000256" key="5">
    <source>
        <dbReference type="ARBA" id="ARBA00022741"/>
    </source>
</evidence>
<evidence type="ECO:0000256" key="9">
    <source>
        <dbReference type="ARBA" id="ARBA00023146"/>
    </source>
</evidence>
<dbReference type="AlphaFoldDB" id="A0A6J6M5K8"/>
<dbReference type="PANTHER" id="PTHR11766:SF0">
    <property type="entry name" value="TYROSINE--TRNA LIGASE, MITOCHONDRIAL"/>
    <property type="match status" value="1"/>
</dbReference>
<dbReference type="Gene3D" id="3.10.290.10">
    <property type="entry name" value="RNA-binding S4 domain"/>
    <property type="match status" value="1"/>
</dbReference>
<dbReference type="Gene3D" id="1.10.240.10">
    <property type="entry name" value="Tyrosyl-Transfer RNA Synthetase"/>
    <property type="match status" value="1"/>
</dbReference>
<keyword evidence="9" id="KW-0030">Aminoacyl-tRNA synthetase</keyword>
<dbReference type="Pfam" id="PF22421">
    <property type="entry name" value="SYY_C-terminal"/>
    <property type="match status" value="1"/>
</dbReference>
<dbReference type="FunFam" id="1.10.240.10:FF:000001">
    <property type="entry name" value="Tyrosine--tRNA ligase"/>
    <property type="match status" value="1"/>
</dbReference>
<dbReference type="InterPro" id="IPR002307">
    <property type="entry name" value="Tyr-tRNA-ligase"/>
</dbReference>
<reference evidence="13" key="1">
    <citation type="submission" date="2020-05" db="EMBL/GenBank/DDBJ databases">
        <authorList>
            <person name="Chiriac C."/>
            <person name="Salcher M."/>
            <person name="Ghai R."/>
            <person name="Kavagutti S V."/>
        </authorList>
    </citation>
    <scope>NUCLEOTIDE SEQUENCE</scope>
</reference>
<dbReference type="NCBIfam" id="TIGR00234">
    <property type="entry name" value="tyrS"/>
    <property type="match status" value="1"/>
</dbReference>
<name>A0A6J6M5K8_9ZZZZ</name>
<dbReference type="GO" id="GO:0006437">
    <property type="term" value="P:tyrosyl-tRNA aminoacylation"/>
    <property type="evidence" value="ECO:0007669"/>
    <property type="project" value="InterPro"/>
</dbReference>
<dbReference type="CDD" id="cd00805">
    <property type="entry name" value="TyrRS_core"/>
    <property type="match status" value="1"/>
</dbReference>
<keyword evidence="5" id="KW-0547">Nucleotide-binding</keyword>
<keyword evidence="4" id="KW-0436">Ligase</keyword>
<dbReference type="EC" id="6.1.1.1" evidence="2"/>
<dbReference type="InterPro" id="IPR054608">
    <property type="entry name" value="SYY-like_C"/>
</dbReference>
<protein>
    <recommendedName>
        <fullName evidence="2">tyrosine--tRNA ligase</fullName>
        <ecNumber evidence="2">6.1.1.1</ecNumber>
    </recommendedName>
    <alternativeName>
        <fullName evidence="10">Tyrosyl-tRNA synthetase</fullName>
    </alternativeName>
</protein>
<evidence type="ECO:0000256" key="6">
    <source>
        <dbReference type="ARBA" id="ARBA00022840"/>
    </source>
</evidence>
<evidence type="ECO:0000313" key="13">
    <source>
        <dbReference type="EMBL" id="CAB4668529.1"/>
    </source>
</evidence>
<dbReference type="InterPro" id="IPR014729">
    <property type="entry name" value="Rossmann-like_a/b/a_fold"/>
</dbReference>
<evidence type="ECO:0000256" key="3">
    <source>
        <dbReference type="ARBA" id="ARBA00022490"/>
    </source>
</evidence>
<comment type="subcellular location">
    <subcellularLocation>
        <location evidence="1">Cytoplasm</location>
    </subcellularLocation>
</comment>
<feature type="domain" description="Tyrosine--tRNA ligase SYY-like C-terminal" evidence="12">
    <location>
        <begin position="341"/>
        <end position="420"/>
    </location>
</feature>
<dbReference type="InterPro" id="IPR002305">
    <property type="entry name" value="aa-tRNA-synth_Ic"/>
</dbReference>
<dbReference type="HAMAP" id="MF_02006">
    <property type="entry name" value="Tyr_tRNA_synth_type1"/>
    <property type="match status" value="1"/>
</dbReference>
<evidence type="ECO:0000256" key="10">
    <source>
        <dbReference type="ARBA" id="ARBA00033323"/>
    </source>
</evidence>
<dbReference type="PROSITE" id="PS50889">
    <property type="entry name" value="S4"/>
    <property type="match status" value="1"/>
</dbReference>
<keyword evidence="6" id="KW-0067">ATP-binding</keyword>
<dbReference type="PANTHER" id="PTHR11766">
    <property type="entry name" value="TYROSYL-TRNA SYNTHETASE"/>
    <property type="match status" value="1"/>
</dbReference>
<dbReference type="CDD" id="cd00165">
    <property type="entry name" value="S4"/>
    <property type="match status" value="1"/>
</dbReference>
<dbReference type="GO" id="GO:0003723">
    <property type="term" value="F:RNA binding"/>
    <property type="evidence" value="ECO:0007669"/>
    <property type="project" value="UniProtKB-KW"/>
</dbReference>
<evidence type="ECO:0000256" key="4">
    <source>
        <dbReference type="ARBA" id="ARBA00022598"/>
    </source>
</evidence>
<accession>A0A6J6M5K8</accession>
<dbReference type="GO" id="GO:0004831">
    <property type="term" value="F:tyrosine-tRNA ligase activity"/>
    <property type="evidence" value="ECO:0007669"/>
    <property type="project" value="UniProtKB-EC"/>
</dbReference>
<gene>
    <name evidence="13" type="ORF">UFOPK2169_01832</name>
</gene>
<dbReference type="PROSITE" id="PS00178">
    <property type="entry name" value="AA_TRNA_LIGASE_I"/>
    <property type="match status" value="1"/>
</dbReference>
<dbReference type="GO" id="GO:0005524">
    <property type="term" value="F:ATP binding"/>
    <property type="evidence" value="ECO:0007669"/>
    <property type="project" value="UniProtKB-KW"/>
</dbReference>
<evidence type="ECO:0000256" key="7">
    <source>
        <dbReference type="ARBA" id="ARBA00022884"/>
    </source>
</evidence>
<evidence type="ECO:0000256" key="11">
    <source>
        <dbReference type="ARBA" id="ARBA00048248"/>
    </source>
</evidence>
<dbReference type="InterPro" id="IPR036986">
    <property type="entry name" value="S4_RNA-bd_sf"/>
</dbReference>
<sequence>MTTPGLLADLTARGLIHDSTDAAALEARLNAGPIGVYVGFDPTADSLHVGHLLGQITLRRFQLAGHRPFPLAGGATGMVGDPSGKSEERNLLDGETLARNVESIKNQLQNLLDFSPGASSATLVNNADWTSHITALDFLRDVGKHITVNQMMAKESVKNRLNSENGLSYTEFSYMLLQANDFKHLCAEHNVELQMGGSDQWGNITAGIDLIRKTLSRSAFGATWPLVTRSDGQKFGKTASGAVWLDPLRTSPYQFRQFWIQMADDDVEKYLAQFSLLPLEDINAILSDHRTAPGQRLAQRTLANEMTALVHGHDAARDAEGAAEVLFGGDPTTASLAALSAVATEVPTSTISRNDLDDVFGLLARCGIVASTSEARRAVQQRGIRINGVPLEDGQTLAHNGFLHEKWILIRKGKTTYHLLELGQ</sequence>
<organism evidence="13">
    <name type="scientific">freshwater metagenome</name>
    <dbReference type="NCBI Taxonomy" id="449393"/>
    <lineage>
        <taxon>unclassified sequences</taxon>
        <taxon>metagenomes</taxon>
        <taxon>ecological metagenomes</taxon>
    </lineage>
</organism>
<dbReference type="SUPFAM" id="SSF52374">
    <property type="entry name" value="Nucleotidylyl transferase"/>
    <property type="match status" value="1"/>
</dbReference>
<dbReference type="FunFam" id="3.40.50.620:FF:000008">
    <property type="entry name" value="Tyrosine--tRNA ligase"/>
    <property type="match status" value="1"/>
</dbReference>
<evidence type="ECO:0000259" key="12">
    <source>
        <dbReference type="Pfam" id="PF22421"/>
    </source>
</evidence>
<dbReference type="GO" id="GO:0005829">
    <property type="term" value="C:cytosol"/>
    <property type="evidence" value="ECO:0007669"/>
    <property type="project" value="TreeGrafter"/>
</dbReference>
<keyword evidence="7" id="KW-0694">RNA-binding</keyword>